<accession>A0A345JR88</accession>
<dbReference type="Proteomes" id="UP000253862">
    <property type="component" value="Chromosome"/>
</dbReference>
<dbReference type="KEGG" id="foo:CGC45_04145"/>
<dbReference type="OrthoDB" id="3233388at2"/>
<proteinExistence type="predicted"/>
<dbReference type="AlphaFoldDB" id="A0A345JR88"/>
<dbReference type="InterPro" id="IPR009241">
    <property type="entry name" value="HigB-like"/>
</dbReference>
<protein>
    <submittedName>
        <fullName evidence="1">Type II toxin-antitoxin system RelE/ParE family toxin</fullName>
    </submittedName>
</protein>
<organism evidence="1 2">
    <name type="scientific">Francisella opportunistica</name>
    <dbReference type="NCBI Taxonomy" id="2016517"/>
    <lineage>
        <taxon>Bacteria</taxon>
        <taxon>Pseudomonadati</taxon>
        <taxon>Pseudomonadota</taxon>
        <taxon>Gammaproteobacteria</taxon>
        <taxon>Thiotrichales</taxon>
        <taxon>Francisellaceae</taxon>
        <taxon>Francisella</taxon>
    </lineage>
</organism>
<evidence type="ECO:0000313" key="2">
    <source>
        <dbReference type="Proteomes" id="UP000253862"/>
    </source>
</evidence>
<dbReference type="EMBL" id="CP022375">
    <property type="protein sequence ID" value="AXH29834.1"/>
    <property type="molecule type" value="Genomic_DNA"/>
</dbReference>
<dbReference type="Pfam" id="PF05973">
    <property type="entry name" value="Gp49"/>
    <property type="match status" value="1"/>
</dbReference>
<gene>
    <name evidence="1" type="ORF">CGC43_04165</name>
</gene>
<reference evidence="1 2" key="1">
    <citation type="submission" date="2017-07" db="EMBL/GenBank/DDBJ databases">
        <title>Complete genome sequences and comparative analysis of the novel pathogen Francisella opportunistica.</title>
        <authorList>
            <person name="Dietrich E.A."/>
            <person name="Kingry L.C."/>
            <person name="Petersen J.M."/>
        </authorList>
    </citation>
    <scope>NUCLEOTIDE SEQUENCE [LARGE SCALE GENOMIC DNA]</scope>
    <source>
        <strain evidence="1 2">14-2155</strain>
    </source>
</reference>
<name>A0A345JR88_9GAMM</name>
<dbReference type="RefSeq" id="WP_071629103.1">
    <property type="nucleotide sequence ID" value="NZ_CP022375.1"/>
</dbReference>
<evidence type="ECO:0000313" key="1">
    <source>
        <dbReference type="EMBL" id="AXH29834.1"/>
    </source>
</evidence>
<keyword evidence="2" id="KW-1185">Reference proteome</keyword>
<sequence length="113" mass="13044">MKWEIDFYSEEVENDILSLPPNILSLPPKLQAKMLRLLELVEQHGAQLGKPHTDSLGKGLFELRAKAQEGIARSNYCYMKSKKVIILHVFIKKTQKTPKKDLNIAEQRMKELL</sequence>